<keyword evidence="3" id="KW-1185">Reference proteome</keyword>
<dbReference type="AlphaFoldDB" id="A0A2R6WYD0"/>
<feature type="compositionally biased region" description="Basic residues" evidence="1">
    <location>
        <begin position="49"/>
        <end position="60"/>
    </location>
</feature>
<feature type="compositionally biased region" description="Pro residues" evidence="1">
    <location>
        <begin position="74"/>
        <end position="85"/>
    </location>
</feature>
<organism evidence="2 3">
    <name type="scientific">Marchantia polymorpha</name>
    <name type="common">Common liverwort</name>
    <name type="synonym">Marchantia aquatica</name>
    <dbReference type="NCBI Taxonomy" id="3197"/>
    <lineage>
        <taxon>Eukaryota</taxon>
        <taxon>Viridiplantae</taxon>
        <taxon>Streptophyta</taxon>
        <taxon>Embryophyta</taxon>
        <taxon>Marchantiophyta</taxon>
        <taxon>Marchantiopsida</taxon>
        <taxon>Marchantiidae</taxon>
        <taxon>Marchantiales</taxon>
        <taxon>Marchantiaceae</taxon>
        <taxon>Marchantia</taxon>
    </lineage>
</organism>
<accession>A0A2R6WYD0</accession>
<evidence type="ECO:0000313" key="3">
    <source>
        <dbReference type="Proteomes" id="UP000244005"/>
    </source>
</evidence>
<evidence type="ECO:0000313" key="2">
    <source>
        <dbReference type="EMBL" id="PTQ38839.1"/>
    </source>
</evidence>
<evidence type="ECO:0000256" key="1">
    <source>
        <dbReference type="SAM" id="MobiDB-lite"/>
    </source>
</evidence>
<proteinExistence type="predicted"/>
<sequence>MARLIIAAGWSLSRVCPGFLEPGEPREGRGSADVRLASHDGAGGVSPQKWRHPSAKRRTNNRLGRAEALFLSPPSLPTDDPPARPVNPTRTNKQPPPLNRLSVPATRSGSACPAREHPHRPIRARRRLPPVRQASPHPLRQPRLRPTGQHSCRRIF</sequence>
<feature type="region of interest" description="Disordered" evidence="1">
    <location>
        <begin position="20"/>
        <end position="156"/>
    </location>
</feature>
<name>A0A2R6WYD0_MARPO</name>
<feature type="compositionally biased region" description="Basic and acidic residues" evidence="1">
    <location>
        <begin position="23"/>
        <end position="38"/>
    </location>
</feature>
<reference evidence="3" key="1">
    <citation type="journal article" date="2017" name="Cell">
        <title>Insights into land plant evolution garnered from the Marchantia polymorpha genome.</title>
        <authorList>
            <person name="Bowman J.L."/>
            <person name="Kohchi T."/>
            <person name="Yamato K.T."/>
            <person name="Jenkins J."/>
            <person name="Shu S."/>
            <person name="Ishizaki K."/>
            <person name="Yamaoka S."/>
            <person name="Nishihama R."/>
            <person name="Nakamura Y."/>
            <person name="Berger F."/>
            <person name="Adam C."/>
            <person name="Aki S.S."/>
            <person name="Althoff F."/>
            <person name="Araki T."/>
            <person name="Arteaga-Vazquez M.A."/>
            <person name="Balasubrmanian S."/>
            <person name="Barry K."/>
            <person name="Bauer D."/>
            <person name="Boehm C.R."/>
            <person name="Briginshaw L."/>
            <person name="Caballero-Perez J."/>
            <person name="Catarino B."/>
            <person name="Chen F."/>
            <person name="Chiyoda S."/>
            <person name="Chovatia M."/>
            <person name="Davies K.M."/>
            <person name="Delmans M."/>
            <person name="Demura T."/>
            <person name="Dierschke T."/>
            <person name="Dolan L."/>
            <person name="Dorantes-Acosta A.E."/>
            <person name="Eklund D.M."/>
            <person name="Florent S.N."/>
            <person name="Flores-Sandoval E."/>
            <person name="Fujiyama A."/>
            <person name="Fukuzawa H."/>
            <person name="Galik B."/>
            <person name="Grimanelli D."/>
            <person name="Grimwood J."/>
            <person name="Grossniklaus U."/>
            <person name="Hamada T."/>
            <person name="Haseloff J."/>
            <person name="Hetherington A.J."/>
            <person name="Higo A."/>
            <person name="Hirakawa Y."/>
            <person name="Hundley H.N."/>
            <person name="Ikeda Y."/>
            <person name="Inoue K."/>
            <person name="Inoue S.I."/>
            <person name="Ishida S."/>
            <person name="Jia Q."/>
            <person name="Kakita M."/>
            <person name="Kanazawa T."/>
            <person name="Kawai Y."/>
            <person name="Kawashima T."/>
            <person name="Kennedy M."/>
            <person name="Kinose K."/>
            <person name="Kinoshita T."/>
            <person name="Kohara Y."/>
            <person name="Koide E."/>
            <person name="Komatsu K."/>
            <person name="Kopischke S."/>
            <person name="Kubo M."/>
            <person name="Kyozuka J."/>
            <person name="Lagercrantz U."/>
            <person name="Lin S.S."/>
            <person name="Lindquist E."/>
            <person name="Lipzen A.M."/>
            <person name="Lu C.W."/>
            <person name="De Luna E."/>
            <person name="Martienssen R.A."/>
            <person name="Minamino N."/>
            <person name="Mizutani M."/>
            <person name="Mizutani M."/>
            <person name="Mochizuki N."/>
            <person name="Monte I."/>
            <person name="Mosher R."/>
            <person name="Nagasaki H."/>
            <person name="Nakagami H."/>
            <person name="Naramoto S."/>
            <person name="Nishitani K."/>
            <person name="Ohtani M."/>
            <person name="Okamoto T."/>
            <person name="Okumura M."/>
            <person name="Phillips J."/>
            <person name="Pollak B."/>
            <person name="Reinders A."/>
            <person name="Rovekamp M."/>
            <person name="Sano R."/>
            <person name="Sawa S."/>
            <person name="Schmid M.W."/>
            <person name="Shirakawa M."/>
            <person name="Solano R."/>
            <person name="Spunde A."/>
            <person name="Suetsugu N."/>
            <person name="Sugano S."/>
            <person name="Sugiyama A."/>
            <person name="Sun R."/>
            <person name="Suzuki Y."/>
            <person name="Takenaka M."/>
            <person name="Takezawa D."/>
            <person name="Tomogane H."/>
            <person name="Tsuzuki M."/>
            <person name="Ueda T."/>
            <person name="Umeda M."/>
            <person name="Ward J.M."/>
            <person name="Watanabe Y."/>
            <person name="Yazaki K."/>
            <person name="Yokoyama R."/>
            <person name="Yoshitake Y."/>
            <person name="Yotsui I."/>
            <person name="Zachgo S."/>
            <person name="Schmutz J."/>
        </authorList>
    </citation>
    <scope>NUCLEOTIDE SEQUENCE [LARGE SCALE GENOMIC DNA]</scope>
    <source>
        <strain evidence="3">Tak-1</strain>
    </source>
</reference>
<protein>
    <submittedName>
        <fullName evidence="2">Uncharacterized protein</fullName>
    </submittedName>
</protein>
<dbReference type="Proteomes" id="UP000244005">
    <property type="component" value="Unassembled WGS sequence"/>
</dbReference>
<dbReference type="EMBL" id="KZ772721">
    <property type="protein sequence ID" value="PTQ38839.1"/>
    <property type="molecule type" value="Genomic_DNA"/>
</dbReference>
<gene>
    <name evidence="2" type="ORF">MARPO_0049s0113</name>
</gene>
<feature type="compositionally biased region" description="Basic residues" evidence="1">
    <location>
        <begin position="117"/>
        <end position="129"/>
    </location>
</feature>